<dbReference type="GO" id="GO:0005576">
    <property type="term" value="C:extracellular region"/>
    <property type="evidence" value="ECO:0007669"/>
    <property type="project" value="UniProtKB-SubCell"/>
</dbReference>
<protein>
    <recommendedName>
        <fullName evidence="4 9">Enolase</fullName>
        <ecNumber evidence="3 9">4.2.1.11</ecNumber>
    </recommendedName>
    <alternativeName>
        <fullName evidence="9">2-phospho-D-glycerate hydro-lyase</fullName>
    </alternativeName>
    <alternativeName>
        <fullName evidence="9">2-phosphoglycerate dehydratase</fullName>
    </alternativeName>
</protein>
<dbReference type="SFLD" id="SFLDF00002">
    <property type="entry name" value="enolase"/>
    <property type="match status" value="1"/>
</dbReference>
<feature type="binding site" evidence="9">
    <location>
        <position position="317"/>
    </location>
    <ligand>
        <name>(2R)-2-phosphoglycerate</name>
        <dbReference type="ChEBI" id="CHEBI:58289"/>
    </ligand>
</feature>
<comment type="catalytic activity">
    <reaction evidence="9">
        <text>(2R)-2-phosphoglycerate = phosphoenolpyruvate + H2O</text>
        <dbReference type="Rhea" id="RHEA:10164"/>
        <dbReference type="ChEBI" id="CHEBI:15377"/>
        <dbReference type="ChEBI" id="CHEBI:58289"/>
        <dbReference type="ChEBI" id="CHEBI:58702"/>
        <dbReference type="EC" id="4.2.1.11"/>
    </reaction>
</comment>
<comment type="cofactor">
    <cofactor evidence="9">
        <name>Mg(2+)</name>
        <dbReference type="ChEBI" id="CHEBI:18420"/>
    </cofactor>
    <text evidence="9">Binds a second Mg(2+) ion via substrate during catalysis.</text>
</comment>
<dbReference type="InterPro" id="IPR000941">
    <property type="entry name" value="Enolase"/>
</dbReference>
<dbReference type="Pfam" id="PF00113">
    <property type="entry name" value="Enolase_C"/>
    <property type="match status" value="2"/>
</dbReference>
<feature type="binding site" evidence="9">
    <location>
        <position position="368"/>
    </location>
    <ligand>
        <name>(2R)-2-phosphoglycerate</name>
        <dbReference type="ChEBI" id="CHEBI:58289"/>
    </ligand>
</feature>
<accession>A0A1G2CGD7</accession>
<dbReference type="Gene3D" id="3.20.20.120">
    <property type="entry name" value="Enolase-like C-terminal domain"/>
    <property type="match status" value="1"/>
</dbReference>
<dbReference type="InterPro" id="IPR020809">
    <property type="entry name" value="Enolase_CS"/>
</dbReference>
<feature type="binding site" evidence="9">
    <location>
        <position position="347"/>
    </location>
    <ligand>
        <name>(2R)-2-phosphoglycerate</name>
        <dbReference type="ChEBI" id="CHEBI:58289"/>
    </ligand>
</feature>
<keyword evidence="5 9" id="KW-0964">Secreted</keyword>
<keyword evidence="8 9" id="KW-0456">Lyase</keyword>
<dbReference type="InterPro" id="IPR036849">
    <property type="entry name" value="Enolase-like_C_sf"/>
</dbReference>
<feature type="domain" description="Enolase C-terminal TIM barrel" evidence="13">
    <location>
        <begin position="133"/>
        <end position="392"/>
    </location>
</feature>
<feature type="binding site" evidence="9 12">
    <location>
        <position position="292"/>
    </location>
    <ligand>
        <name>Mg(2+)</name>
        <dbReference type="ChEBI" id="CHEBI:18420"/>
    </ligand>
</feature>
<comment type="cofactor">
    <cofactor evidence="12">
        <name>Mg(2+)</name>
        <dbReference type="ChEBI" id="CHEBI:18420"/>
    </cofactor>
    <text evidence="12">Mg(2+) is required for catalysis and for stabilizing the dimer.</text>
</comment>
<dbReference type="HAMAP" id="MF_00318">
    <property type="entry name" value="Enolase"/>
    <property type="match status" value="1"/>
</dbReference>
<feature type="binding site" evidence="11">
    <location>
        <position position="158"/>
    </location>
    <ligand>
        <name>substrate</name>
    </ligand>
</feature>
<dbReference type="SFLD" id="SFLDG00178">
    <property type="entry name" value="enolase"/>
    <property type="match status" value="1"/>
</dbReference>
<dbReference type="InterPro" id="IPR020811">
    <property type="entry name" value="Enolase_N"/>
</dbReference>
<dbReference type="STRING" id="1798650.A2945_04570"/>
<keyword evidence="9" id="KW-0963">Cytoplasm</keyword>
<dbReference type="InterPro" id="IPR029017">
    <property type="entry name" value="Enolase-like_N"/>
</dbReference>
<keyword evidence="6 9" id="KW-0460">Magnesium</keyword>
<keyword evidence="9 12" id="KW-0479">Metal-binding</keyword>
<feature type="binding site" evidence="9">
    <location>
        <position position="346"/>
    </location>
    <ligand>
        <name>(2R)-2-phosphoglycerate</name>
        <dbReference type="ChEBI" id="CHEBI:58289"/>
    </ligand>
</feature>
<dbReference type="GO" id="GO:0006096">
    <property type="term" value="P:glycolytic process"/>
    <property type="evidence" value="ECO:0007669"/>
    <property type="project" value="UniProtKB-UniRule"/>
</dbReference>
<dbReference type="GO" id="GO:0000015">
    <property type="term" value="C:phosphopyruvate hydratase complex"/>
    <property type="evidence" value="ECO:0007669"/>
    <property type="project" value="InterPro"/>
</dbReference>
<gene>
    <name evidence="9" type="primary">eno</name>
    <name evidence="15" type="ORF">A2945_04570</name>
</gene>
<dbReference type="SUPFAM" id="SSF54826">
    <property type="entry name" value="Enolase N-terminal domain-like"/>
    <property type="match status" value="1"/>
</dbReference>
<name>A0A1G2CGD7_9BACT</name>
<evidence type="ECO:0000256" key="7">
    <source>
        <dbReference type="ARBA" id="ARBA00023152"/>
    </source>
</evidence>
<comment type="subcellular location">
    <subcellularLocation>
        <location evidence="9">Cytoplasm</location>
    </subcellularLocation>
    <subcellularLocation>
        <location evidence="9">Secreted</location>
    </subcellularLocation>
    <subcellularLocation>
        <location evidence="9">Cell surface</location>
    </subcellularLocation>
    <text evidence="9">Fractions of enolase are present in both the cytoplasm and on the cell surface.</text>
</comment>
<feature type="binding site" evidence="11">
    <location>
        <position position="265"/>
    </location>
    <ligand>
        <name>substrate</name>
    </ligand>
</feature>
<dbReference type="GO" id="GO:0000287">
    <property type="term" value="F:magnesium ion binding"/>
    <property type="evidence" value="ECO:0007669"/>
    <property type="project" value="UniProtKB-UniRule"/>
</dbReference>
<evidence type="ECO:0000256" key="1">
    <source>
        <dbReference type="ARBA" id="ARBA00005031"/>
    </source>
</evidence>
<dbReference type="UniPathway" id="UPA00109">
    <property type="reaction ID" value="UER00187"/>
</dbReference>
<dbReference type="SMART" id="SM01192">
    <property type="entry name" value="Enolase_C"/>
    <property type="match status" value="1"/>
</dbReference>
<keyword evidence="7 9" id="KW-0324">Glycolysis</keyword>
<dbReference type="EC" id="4.2.1.11" evidence="3 9"/>
<dbReference type="Pfam" id="PF03952">
    <property type="entry name" value="Enolase_N"/>
    <property type="match status" value="1"/>
</dbReference>
<evidence type="ECO:0000256" key="4">
    <source>
        <dbReference type="ARBA" id="ARBA00017068"/>
    </source>
</evidence>
<dbReference type="EMBL" id="MHLA01000005">
    <property type="protein sequence ID" value="OGZ00272.1"/>
    <property type="molecule type" value="Genomic_DNA"/>
</dbReference>
<evidence type="ECO:0000256" key="10">
    <source>
        <dbReference type="PIRSR" id="PIRSR001400-1"/>
    </source>
</evidence>
<dbReference type="InterPro" id="IPR020810">
    <property type="entry name" value="Enolase_C"/>
</dbReference>
<feature type="active site" description="Proton donor" evidence="9 10">
    <location>
        <position position="200"/>
    </location>
</feature>
<sequence length="392" mass="43105">MKIKALTAHPILDSRGEWTVEVALTLANGASVTASVPQGKSIGSHEAETVSAAQAVANIMKYIAPKLRGQDPRKQRGIDELLRLIDGTPTKRRLGGNAILAVSIACVKAAALAEGKPLWKYLRRIAHPSLSLGTSGPRLFINVINGGLHAGNNLDFQEYLVIPKTKILRESVVMGERIYHALAKELKQSKGRNALNVGDEGGFAPSFKNNQEPFEMLARVVRSLGYAKKVDFGMDAAASDVKMSHRKLVAFYKTLVRRYPFIYLEDPFGEEAFIEFRELRNELSKKLWVAGDDLTTTNVKRMEKAYANQSVNAVIIKPNQIGTVTEAIDAVRMARKHNWAVVVSHRSGETNDAFIADFAVGIGADGFKLGAPARGERIAKYNRLLEIEEEAR</sequence>
<dbReference type="GO" id="GO:0004634">
    <property type="term" value="F:phosphopyruvate hydratase activity"/>
    <property type="evidence" value="ECO:0007669"/>
    <property type="project" value="UniProtKB-UniRule"/>
</dbReference>
<organism evidence="15 16">
    <name type="scientific">Candidatus Liptonbacteria bacterium RIFCSPLOWO2_01_FULL_52_25</name>
    <dbReference type="NCBI Taxonomy" id="1798650"/>
    <lineage>
        <taxon>Bacteria</taxon>
        <taxon>Candidatus Liptoniibacteriota</taxon>
    </lineage>
</organism>
<feature type="domain" description="Enolase N-terminal" evidence="14">
    <location>
        <begin position="3"/>
        <end position="122"/>
    </location>
</feature>
<feature type="binding site" evidence="11">
    <location>
        <begin position="344"/>
        <end position="347"/>
    </location>
    <ligand>
        <name>substrate</name>
    </ligand>
</feature>
<evidence type="ECO:0000256" key="3">
    <source>
        <dbReference type="ARBA" id="ARBA00012058"/>
    </source>
</evidence>
<dbReference type="PIRSF" id="PIRSF001400">
    <property type="entry name" value="Enolase"/>
    <property type="match status" value="1"/>
</dbReference>
<dbReference type="PRINTS" id="PR00148">
    <property type="entry name" value="ENOLASE"/>
</dbReference>
<feature type="binding site" evidence="11">
    <location>
        <position position="292"/>
    </location>
    <ligand>
        <name>substrate</name>
    </ligand>
</feature>
<evidence type="ECO:0000256" key="5">
    <source>
        <dbReference type="ARBA" id="ARBA00022525"/>
    </source>
</evidence>
<feature type="binding site" evidence="11">
    <location>
        <position position="368"/>
    </location>
    <ligand>
        <name>substrate</name>
    </ligand>
</feature>
<feature type="binding site" evidence="11">
    <location>
        <position position="149"/>
    </location>
    <ligand>
        <name>substrate</name>
    </ligand>
</feature>
<comment type="pathway">
    <text evidence="1 9">Carbohydrate degradation; glycolysis; pyruvate from D-glyceraldehyde 3-phosphate: step 4/5.</text>
</comment>
<evidence type="ECO:0000256" key="6">
    <source>
        <dbReference type="ARBA" id="ARBA00022842"/>
    </source>
</evidence>
<feature type="active site" description="Proton acceptor" evidence="9 10">
    <location>
        <position position="317"/>
    </location>
</feature>
<comment type="similarity">
    <text evidence="2 9">Belongs to the enolase family.</text>
</comment>
<dbReference type="AlphaFoldDB" id="A0A1G2CGD7"/>
<evidence type="ECO:0000256" key="11">
    <source>
        <dbReference type="PIRSR" id="PIRSR001400-2"/>
    </source>
</evidence>
<evidence type="ECO:0000256" key="9">
    <source>
        <dbReference type="HAMAP-Rule" id="MF_00318"/>
    </source>
</evidence>
<evidence type="ECO:0000259" key="14">
    <source>
        <dbReference type="SMART" id="SM01193"/>
    </source>
</evidence>
<feature type="binding site" evidence="9 12">
    <location>
        <position position="265"/>
    </location>
    <ligand>
        <name>Mg(2+)</name>
        <dbReference type="ChEBI" id="CHEBI:18420"/>
    </ligand>
</feature>
<dbReference type="SMART" id="SM01193">
    <property type="entry name" value="Enolase_N"/>
    <property type="match status" value="1"/>
</dbReference>
<dbReference type="SFLD" id="SFLDS00001">
    <property type="entry name" value="Enolase"/>
    <property type="match status" value="1"/>
</dbReference>
<comment type="caution">
    <text evidence="15">The sequence shown here is derived from an EMBL/GenBank/DDBJ whole genome shotgun (WGS) entry which is preliminary data.</text>
</comment>
<dbReference type="PROSITE" id="PS00164">
    <property type="entry name" value="ENOLASE"/>
    <property type="match status" value="1"/>
</dbReference>
<evidence type="ECO:0000313" key="15">
    <source>
        <dbReference type="EMBL" id="OGZ00272.1"/>
    </source>
</evidence>
<evidence type="ECO:0000313" key="16">
    <source>
        <dbReference type="Proteomes" id="UP000178880"/>
    </source>
</evidence>
<dbReference type="PANTHER" id="PTHR11902">
    <property type="entry name" value="ENOLASE"/>
    <property type="match status" value="1"/>
</dbReference>
<feature type="binding site" evidence="9">
    <location>
        <position position="157"/>
    </location>
    <ligand>
        <name>(2R)-2-phosphoglycerate</name>
        <dbReference type="ChEBI" id="CHEBI:58289"/>
    </ligand>
</feature>
<dbReference type="PANTHER" id="PTHR11902:SF1">
    <property type="entry name" value="ENOLASE"/>
    <property type="match status" value="1"/>
</dbReference>
<reference evidence="15 16" key="1">
    <citation type="journal article" date="2016" name="Nat. Commun.">
        <title>Thousands of microbial genomes shed light on interconnected biogeochemical processes in an aquifer system.</title>
        <authorList>
            <person name="Anantharaman K."/>
            <person name="Brown C.T."/>
            <person name="Hug L.A."/>
            <person name="Sharon I."/>
            <person name="Castelle C.J."/>
            <person name="Probst A.J."/>
            <person name="Thomas B.C."/>
            <person name="Singh A."/>
            <person name="Wilkins M.J."/>
            <person name="Karaoz U."/>
            <person name="Brodie E.L."/>
            <person name="Williams K.H."/>
            <person name="Hubbard S.S."/>
            <person name="Banfield J.F."/>
        </authorList>
    </citation>
    <scope>NUCLEOTIDE SEQUENCE [LARGE SCALE GENOMIC DNA]</scope>
</reference>
<evidence type="ECO:0000256" key="12">
    <source>
        <dbReference type="PIRSR" id="PIRSR001400-3"/>
    </source>
</evidence>
<comment type="function">
    <text evidence="9">Catalyzes the reversible conversion of 2-phosphoglycerate (2-PG) into phosphoenolpyruvate (PEP). It is essential for the degradation of carbohydrates via glycolysis.</text>
</comment>
<dbReference type="SUPFAM" id="SSF51604">
    <property type="entry name" value="Enolase C-terminal domain-like"/>
    <property type="match status" value="1"/>
</dbReference>
<feature type="binding site" evidence="9 12">
    <location>
        <position position="235"/>
    </location>
    <ligand>
        <name>Mg(2+)</name>
        <dbReference type="ChEBI" id="CHEBI:18420"/>
    </ligand>
</feature>
<proteinExistence type="inferred from homology"/>
<dbReference type="GO" id="GO:0009986">
    <property type="term" value="C:cell surface"/>
    <property type="evidence" value="ECO:0007669"/>
    <property type="project" value="UniProtKB-SubCell"/>
</dbReference>
<evidence type="ECO:0000256" key="2">
    <source>
        <dbReference type="ARBA" id="ARBA00009604"/>
    </source>
</evidence>
<dbReference type="Gene3D" id="3.30.390.10">
    <property type="entry name" value="Enolase-like, N-terminal domain"/>
    <property type="match status" value="1"/>
</dbReference>
<evidence type="ECO:0000259" key="13">
    <source>
        <dbReference type="SMART" id="SM01192"/>
    </source>
</evidence>
<dbReference type="Proteomes" id="UP000178880">
    <property type="component" value="Unassembled WGS sequence"/>
</dbReference>
<evidence type="ECO:0000256" key="8">
    <source>
        <dbReference type="ARBA" id="ARBA00023239"/>
    </source>
</evidence>